<dbReference type="EMBL" id="CP042430">
    <property type="protein sequence ID" value="QEC49714.1"/>
    <property type="molecule type" value="Genomic_DNA"/>
</dbReference>
<dbReference type="Gene3D" id="3.40.309.10">
    <property type="entry name" value="Aldehyde Dehydrogenase, Chain A, domain 2"/>
    <property type="match status" value="1"/>
</dbReference>
<dbReference type="Proteomes" id="UP000321805">
    <property type="component" value="Chromosome"/>
</dbReference>
<dbReference type="InterPro" id="IPR016163">
    <property type="entry name" value="Ald_DH_C"/>
</dbReference>
<dbReference type="Gene3D" id="3.40.605.10">
    <property type="entry name" value="Aldehyde Dehydrogenase, Chain A, domain 1"/>
    <property type="match status" value="1"/>
</dbReference>
<proteinExistence type="inferred from homology"/>
<dbReference type="PANTHER" id="PTHR42991:SF1">
    <property type="entry name" value="ALDEHYDE DEHYDROGENASE"/>
    <property type="match status" value="1"/>
</dbReference>
<dbReference type="KEGG" id="bsol:FSW04_20460"/>
<dbReference type="AlphaFoldDB" id="A0A5B8U9H3"/>
<dbReference type="InterPro" id="IPR051020">
    <property type="entry name" value="ALDH-related_metabolic_enz"/>
</dbReference>
<dbReference type="InterPro" id="IPR016161">
    <property type="entry name" value="Ald_DH/histidinol_DH"/>
</dbReference>
<feature type="domain" description="Aldehyde dehydrogenase" evidence="3">
    <location>
        <begin position="14"/>
        <end position="462"/>
    </location>
</feature>
<dbReference type="PANTHER" id="PTHR42991">
    <property type="entry name" value="ALDEHYDE DEHYDROGENASE"/>
    <property type="match status" value="1"/>
</dbReference>
<evidence type="ECO:0000256" key="2">
    <source>
        <dbReference type="ARBA" id="ARBA00023002"/>
    </source>
</evidence>
<dbReference type="RefSeq" id="WP_146922079.1">
    <property type="nucleotide sequence ID" value="NZ_CP042430.1"/>
</dbReference>
<organism evidence="4 5">
    <name type="scientific">Baekduia soli</name>
    <dbReference type="NCBI Taxonomy" id="496014"/>
    <lineage>
        <taxon>Bacteria</taxon>
        <taxon>Bacillati</taxon>
        <taxon>Actinomycetota</taxon>
        <taxon>Thermoleophilia</taxon>
        <taxon>Solirubrobacterales</taxon>
        <taxon>Baekduiaceae</taxon>
        <taxon>Baekduia</taxon>
    </lineage>
</organism>
<comment type="similarity">
    <text evidence="1">Belongs to the aldehyde dehydrogenase family.</text>
</comment>
<dbReference type="OrthoDB" id="6882680at2"/>
<dbReference type="SUPFAM" id="SSF53720">
    <property type="entry name" value="ALDH-like"/>
    <property type="match status" value="1"/>
</dbReference>
<accession>A0A5B8U9H3</accession>
<dbReference type="Pfam" id="PF00171">
    <property type="entry name" value="Aldedh"/>
    <property type="match status" value="1"/>
</dbReference>
<name>A0A5B8U9H3_9ACTN</name>
<keyword evidence="5" id="KW-1185">Reference proteome</keyword>
<keyword evidence="2" id="KW-0560">Oxidoreductase</keyword>
<reference evidence="4 5" key="1">
    <citation type="journal article" date="2018" name="J. Microbiol.">
        <title>Baekduia soli gen. nov., sp. nov., a novel bacterium isolated from the soil of Baekdu Mountain and proposal of a novel family name, Baekduiaceae fam. nov.</title>
        <authorList>
            <person name="An D.S."/>
            <person name="Siddiqi M.Z."/>
            <person name="Kim K.H."/>
            <person name="Yu H.S."/>
            <person name="Im W.T."/>
        </authorList>
    </citation>
    <scope>NUCLEOTIDE SEQUENCE [LARGE SCALE GENOMIC DNA]</scope>
    <source>
        <strain evidence="4 5">BR7-21</strain>
    </source>
</reference>
<gene>
    <name evidence="4" type="ORF">FSW04_20460</name>
</gene>
<protein>
    <submittedName>
        <fullName evidence="4">Aldehyde dehydrogenase family protein</fullName>
    </submittedName>
</protein>
<dbReference type="GO" id="GO:0008911">
    <property type="term" value="F:lactaldehyde dehydrogenase (NAD+) activity"/>
    <property type="evidence" value="ECO:0007669"/>
    <property type="project" value="TreeGrafter"/>
</dbReference>
<sequence length="470" mass="48621">MSESTTSAAAGGSAVAEPAPALVAGRRERVTPEVIERAVAGVVTAAGATRRLSPADRAAILDRVALALAADAERLAEDLARESGFLTHRDMVLEVERAIDVFTLTAAATREGFDDMVNVAASPRGRDTMAIVRRVPYGPVLGITAFNGPLLIAAHKVAPAIAAGAPIILKPAPAGPMAGVEFGEIVVGAGWPADALAVLPVGNEETMALIKDPRLPVVSFTGGEFGWVIKDAVPRKHVHLELGGVGSVIVAADADLDEVADHCVAGGFVRSGQACISVQRIYVHADVHDALVDRLAERVAKVRAGDPMDPETAVGPMVTEQAAERVQAMVDAAVAQGARVVQGGTREGALVQPTVLSAATGEMDVLRREIFGPVIAVAAVGSLEEAVAETNAVGGALHVGLFTQDIDIALTLADQVNAGGVIVNGANAWRIDNMPYGGTGTSGFGREGVRAMVEELTDRKVVVLRHRPRL</sequence>
<evidence type="ECO:0000313" key="5">
    <source>
        <dbReference type="Proteomes" id="UP000321805"/>
    </source>
</evidence>
<evidence type="ECO:0000313" key="4">
    <source>
        <dbReference type="EMBL" id="QEC49714.1"/>
    </source>
</evidence>
<evidence type="ECO:0000259" key="3">
    <source>
        <dbReference type="Pfam" id="PF00171"/>
    </source>
</evidence>
<dbReference type="InterPro" id="IPR016162">
    <property type="entry name" value="Ald_DH_N"/>
</dbReference>
<evidence type="ECO:0000256" key="1">
    <source>
        <dbReference type="ARBA" id="ARBA00009986"/>
    </source>
</evidence>
<dbReference type="InterPro" id="IPR015590">
    <property type="entry name" value="Aldehyde_DH_dom"/>
</dbReference>